<gene>
    <name evidence="1" type="ORF">GCM10010136_28960</name>
</gene>
<evidence type="ECO:0000313" key="2">
    <source>
        <dbReference type="Proteomes" id="UP000641137"/>
    </source>
</evidence>
<accession>A0A8J3GII8</accession>
<comment type="caution">
    <text evidence="1">The sequence shown here is derived from an EMBL/GenBank/DDBJ whole genome shotgun (WGS) entry which is preliminary data.</text>
</comment>
<proteinExistence type="predicted"/>
<dbReference type="RefSeq" id="WP_189491651.1">
    <property type="nucleotide sequence ID" value="NZ_BMZO01000010.1"/>
</dbReference>
<name>A0A8J3GII8_9HYPH</name>
<dbReference type="EMBL" id="BMZO01000010">
    <property type="protein sequence ID" value="GHC77616.1"/>
    <property type="molecule type" value="Genomic_DNA"/>
</dbReference>
<keyword evidence="2" id="KW-1185">Reference proteome</keyword>
<protein>
    <submittedName>
        <fullName evidence="1">Transcriptional regulator (Anti-sigma factor)</fullName>
    </submittedName>
</protein>
<evidence type="ECO:0000313" key="1">
    <source>
        <dbReference type="EMBL" id="GHC77616.1"/>
    </source>
</evidence>
<dbReference type="AlphaFoldDB" id="A0A8J3GII8"/>
<organism evidence="1 2">
    <name type="scientific">Limoniibacter endophyticus</name>
    <dbReference type="NCBI Taxonomy" id="1565040"/>
    <lineage>
        <taxon>Bacteria</taxon>
        <taxon>Pseudomonadati</taxon>
        <taxon>Pseudomonadota</taxon>
        <taxon>Alphaproteobacteria</taxon>
        <taxon>Hyphomicrobiales</taxon>
        <taxon>Bartonellaceae</taxon>
        <taxon>Limoniibacter</taxon>
    </lineage>
</organism>
<sequence>MTDHRDPITEHDLDSYVDEQLTADRRIEVEAYLSMHPETAARVMADLRMRDELRLSLADGAFGLGNVSRFATMDAARKLERGLQAGRWFQVFQRAAAVAVFVGTGWVAHGAFGPLSVTSVNASSLTPPYVADAIQAHRTTLVRASMNSQISTQDYDAVEIRSATGILMPKLPAEWRVQDVQVYPSQFGPSVEIAVDAEGLGPMSLFAVRPGSFDVVGVTLDSGKDTSAAYWQIGEVAYALVGKTGVNELDHAAATLADTLY</sequence>
<reference evidence="1" key="2">
    <citation type="submission" date="2020-09" db="EMBL/GenBank/DDBJ databases">
        <authorList>
            <person name="Sun Q."/>
            <person name="Kim S."/>
        </authorList>
    </citation>
    <scope>NUCLEOTIDE SEQUENCE</scope>
    <source>
        <strain evidence="1">KCTC 42097</strain>
    </source>
</reference>
<dbReference type="Proteomes" id="UP000641137">
    <property type="component" value="Unassembled WGS sequence"/>
</dbReference>
<reference evidence="1" key="1">
    <citation type="journal article" date="2014" name="Int. J. Syst. Evol. Microbiol.">
        <title>Complete genome sequence of Corynebacterium casei LMG S-19264T (=DSM 44701T), isolated from a smear-ripened cheese.</title>
        <authorList>
            <consortium name="US DOE Joint Genome Institute (JGI-PGF)"/>
            <person name="Walter F."/>
            <person name="Albersmeier A."/>
            <person name="Kalinowski J."/>
            <person name="Ruckert C."/>
        </authorList>
    </citation>
    <scope>NUCLEOTIDE SEQUENCE</scope>
    <source>
        <strain evidence="1">KCTC 42097</strain>
    </source>
</reference>